<dbReference type="SUPFAM" id="SSF160909">
    <property type="entry name" value="ATP12-like"/>
    <property type="match status" value="1"/>
</dbReference>
<protein>
    <submittedName>
        <fullName evidence="4">ATPase</fullName>
    </submittedName>
</protein>
<keyword evidence="5" id="KW-1185">Reference proteome</keyword>
<evidence type="ECO:0000256" key="2">
    <source>
        <dbReference type="ARBA" id="ARBA00022946"/>
    </source>
</evidence>
<accession>A0ABQ5LW14</accession>
<proteinExistence type="inferred from homology"/>
<dbReference type="RefSeq" id="WP_281843225.1">
    <property type="nucleotide sequence ID" value="NZ_BROH01000010.1"/>
</dbReference>
<dbReference type="Gene3D" id="3.30.2180.10">
    <property type="entry name" value="ATP12-like"/>
    <property type="match status" value="1"/>
</dbReference>
<organism evidence="4 5">
    <name type="scientific">Sinisalibacter aestuarii</name>
    <dbReference type="NCBI Taxonomy" id="2949426"/>
    <lineage>
        <taxon>Bacteria</taxon>
        <taxon>Pseudomonadati</taxon>
        <taxon>Pseudomonadota</taxon>
        <taxon>Alphaproteobacteria</taxon>
        <taxon>Rhodobacterales</taxon>
        <taxon>Roseobacteraceae</taxon>
        <taxon>Sinisalibacter</taxon>
    </lineage>
</organism>
<dbReference type="EMBL" id="BROH01000010">
    <property type="protein sequence ID" value="GKY89190.1"/>
    <property type="molecule type" value="Genomic_DNA"/>
</dbReference>
<name>A0ABQ5LW14_9RHOB</name>
<sequence>MSEWKLKRFWTETAVREADGGYCVTLDGRSLRTPAKAPQVMPSRALAEAVAAEWAAQTDEVRPDTMPLTRTVNSAIDKLSLQHDEVAALLAAYGETDHICYRATGPDPLVARQAAAWDPLLDWAEAALGARLVVVSGVIPAPQDPAALERLAARTRAFDPFELAAFHDLVTLSGSLVLAFAAVENVSDPETIWAISRIDEAWQAEQWGEDEEAAEHAALKKQAFLDAMRVFSLLRQD</sequence>
<dbReference type="InterPro" id="IPR011419">
    <property type="entry name" value="ATP12_ATP_synth-F1-assembly"/>
</dbReference>
<keyword evidence="3" id="KW-0143">Chaperone</keyword>
<dbReference type="Proteomes" id="UP001144205">
    <property type="component" value="Unassembled WGS sequence"/>
</dbReference>
<gene>
    <name evidence="4" type="ORF">STA1M1_30590</name>
</gene>
<evidence type="ECO:0000313" key="5">
    <source>
        <dbReference type="Proteomes" id="UP001144205"/>
    </source>
</evidence>
<dbReference type="Gene3D" id="1.10.3580.10">
    <property type="entry name" value="ATP12 ATPase"/>
    <property type="match status" value="1"/>
</dbReference>
<evidence type="ECO:0000256" key="3">
    <source>
        <dbReference type="ARBA" id="ARBA00023186"/>
    </source>
</evidence>
<dbReference type="Pfam" id="PF07542">
    <property type="entry name" value="ATP12"/>
    <property type="match status" value="1"/>
</dbReference>
<comment type="caution">
    <text evidence="4">The sequence shown here is derived from an EMBL/GenBank/DDBJ whole genome shotgun (WGS) entry which is preliminary data.</text>
</comment>
<dbReference type="InterPro" id="IPR042272">
    <property type="entry name" value="ATP12_ATP_synth-F1-assembly_N"/>
</dbReference>
<dbReference type="PANTHER" id="PTHR21013">
    <property type="entry name" value="ATP SYNTHASE MITOCHONDRIAL F1 COMPLEX ASSEMBLY FACTOR 2/ATP12 PROTEIN, MITOCHONDRIAL PRECURSOR"/>
    <property type="match status" value="1"/>
</dbReference>
<comment type="similarity">
    <text evidence="1">Belongs to the ATP12 family.</text>
</comment>
<reference evidence="4" key="1">
    <citation type="journal article" date="2023" name="Int. J. Syst. Evol. Microbiol.">
        <title>Sinisalibacter aestuarii sp. nov., isolated from estuarine sediment of the Arakawa River.</title>
        <authorList>
            <person name="Arafat S.T."/>
            <person name="Hirano S."/>
            <person name="Sato A."/>
            <person name="Takeuchi K."/>
            <person name="Yasuda T."/>
            <person name="Terahara T."/>
            <person name="Hamada M."/>
            <person name="Kobayashi T."/>
        </authorList>
    </citation>
    <scope>NUCLEOTIDE SEQUENCE</scope>
    <source>
        <strain evidence="4">B-399</strain>
    </source>
</reference>
<keyword evidence="2" id="KW-0809">Transit peptide</keyword>
<dbReference type="InterPro" id="IPR023335">
    <property type="entry name" value="ATP12_ortho_dom_sf"/>
</dbReference>
<evidence type="ECO:0000313" key="4">
    <source>
        <dbReference type="EMBL" id="GKY89190.1"/>
    </source>
</evidence>
<dbReference type="PANTHER" id="PTHR21013:SF10">
    <property type="entry name" value="ATP SYNTHASE MITOCHONDRIAL F1 COMPLEX ASSEMBLY FACTOR 2"/>
    <property type="match status" value="1"/>
</dbReference>
<evidence type="ECO:0000256" key="1">
    <source>
        <dbReference type="ARBA" id="ARBA00008231"/>
    </source>
</evidence>